<accession>A0ABQ6A040</accession>
<evidence type="ECO:0000313" key="2">
    <source>
        <dbReference type="Proteomes" id="UP001156682"/>
    </source>
</evidence>
<reference evidence="2" key="1">
    <citation type="journal article" date="2019" name="Int. J. Syst. Evol. Microbiol.">
        <title>The Global Catalogue of Microorganisms (GCM) 10K type strain sequencing project: providing services to taxonomists for standard genome sequencing and annotation.</title>
        <authorList>
            <consortium name="The Broad Institute Genomics Platform"/>
            <consortium name="The Broad Institute Genome Sequencing Center for Infectious Disease"/>
            <person name="Wu L."/>
            <person name="Ma J."/>
        </authorList>
    </citation>
    <scope>NUCLEOTIDE SEQUENCE [LARGE SCALE GENOMIC DNA]</scope>
    <source>
        <strain evidence="2">NBRC 100033</strain>
    </source>
</reference>
<protein>
    <recommendedName>
        <fullName evidence="3">Tetratricopeptide repeat-containing protein</fullName>
    </recommendedName>
</protein>
<evidence type="ECO:0000313" key="1">
    <source>
        <dbReference type="EMBL" id="GLR63485.1"/>
    </source>
</evidence>
<sequence>MEDAKTLIRYGEYSAAAAEMNELLNAERNKLLKEVELGVLNQLKGDYLASLEHLEVADRLADELYTVSFADLATRASTNATFTTYRGNIVERVYINYFKMLNYFYLAEQATSQQETQALLDSARVEARRAMILLDENVFKVGDYALAKEEKESALYKLQRVFAAVNGSVVNPKELVFRDNAFSHYLIGTLFEKMGERDSARVSYERSAKLYEQGYVKQYQLDKHTASQAWFDTARMLKATGDRRWNKVAKDKLSSNQRNELNQSAKGQGQLVVIQEVDMIAPRGELNLWVLIQNNRLVIRPIVTGTPKEQAYQLAWFYYLYADKGLLGVIERISAEDYLGLLTASHEKKLPIPGVLRSTLESIGLLEAMSSTGIRLSVPLLYYEELPVKKSYLTINGKNLGNLHLADNISGLAMAQHLVAAQAELTNAMAIEALRLSLCMQTGAPAPLCALAAGASTSADTRSWLSLPYEIRTLRTQLPAGDHQIKLTSDVAGYQIEQKQSVKIEAGKVHLVRLRTFAVDPSQPIPDKVKKVRKNNGFELTNTK</sequence>
<proteinExistence type="predicted"/>
<organism evidence="1 2">
    <name type="scientific">Marinospirillum insulare</name>
    <dbReference type="NCBI Taxonomy" id="217169"/>
    <lineage>
        <taxon>Bacteria</taxon>
        <taxon>Pseudomonadati</taxon>
        <taxon>Pseudomonadota</taxon>
        <taxon>Gammaproteobacteria</taxon>
        <taxon>Oceanospirillales</taxon>
        <taxon>Oceanospirillaceae</taxon>
        <taxon>Marinospirillum</taxon>
    </lineage>
</organism>
<dbReference type="Proteomes" id="UP001156682">
    <property type="component" value="Unassembled WGS sequence"/>
</dbReference>
<keyword evidence="2" id="KW-1185">Reference proteome</keyword>
<evidence type="ECO:0008006" key="3">
    <source>
        <dbReference type="Google" id="ProtNLM"/>
    </source>
</evidence>
<dbReference type="InterPro" id="IPR011990">
    <property type="entry name" value="TPR-like_helical_dom_sf"/>
</dbReference>
<dbReference type="EMBL" id="BSOR01000016">
    <property type="protein sequence ID" value="GLR63485.1"/>
    <property type="molecule type" value="Genomic_DNA"/>
</dbReference>
<gene>
    <name evidence="1" type="ORF">GCM10007878_09200</name>
</gene>
<comment type="caution">
    <text evidence="1">The sequence shown here is derived from an EMBL/GenBank/DDBJ whole genome shotgun (WGS) entry which is preliminary data.</text>
</comment>
<dbReference type="SUPFAM" id="SSF48452">
    <property type="entry name" value="TPR-like"/>
    <property type="match status" value="1"/>
</dbReference>
<name>A0ABQ6A040_9GAMM</name>